<proteinExistence type="inferred from homology"/>
<dbReference type="GO" id="GO:0005634">
    <property type="term" value="C:nucleus"/>
    <property type="evidence" value="ECO:0007669"/>
    <property type="project" value="UniProtKB-SubCell"/>
</dbReference>
<comment type="similarity">
    <text evidence="3">Belongs to the eukaryotic/archaeal RNase P protein component 1 family.</text>
</comment>
<evidence type="ECO:0000256" key="6">
    <source>
        <dbReference type="SAM" id="MobiDB-lite"/>
    </source>
</evidence>
<dbReference type="SMART" id="SM00538">
    <property type="entry name" value="POP4"/>
    <property type="match status" value="1"/>
</dbReference>
<dbReference type="Proteomes" id="UP000054826">
    <property type="component" value="Unassembled WGS sequence"/>
</dbReference>
<feature type="compositionally biased region" description="Basic and acidic residues" evidence="6">
    <location>
        <begin position="238"/>
        <end position="251"/>
    </location>
</feature>
<comment type="subcellular location">
    <subcellularLocation>
        <location evidence="2">Nucleus</location>
    </subcellularLocation>
</comment>
<keyword evidence="9" id="KW-1185">Reference proteome</keyword>
<dbReference type="GO" id="GO:0001682">
    <property type="term" value="P:tRNA 5'-leader removal"/>
    <property type="evidence" value="ECO:0007669"/>
    <property type="project" value="InterPro"/>
</dbReference>
<feature type="compositionally biased region" description="Acidic residues" evidence="6">
    <location>
        <begin position="398"/>
        <end position="415"/>
    </location>
</feature>
<evidence type="ECO:0000256" key="3">
    <source>
        <dbReference type="ARBA" id="ARBA00006181"/>
    </source>
</evidence>
<name>A0A0V1IGG5_TRIPS</name>
<feature type="compositionally biased region" description="Low complexity" evidence="6">
    <location>
        <begin position="306"/>
        <end position="322"/>
    </location>
</feature>
<dbReference type="GO" id="GO:0033204">
    <property type="term" value="F:ribonuclease P RNA binding"/>
    <property type="evidence" value="ECO:0007669"/>
    <property type="project" value="InterPro"/>
</dbReference>
<dbReference type="GO" id="GO:0030677">
    <property type="term" value="C:ribonuclease P complex"/>
    <property type="evidence" value="ECO:0007669"/>
    <property type="project" value="InterPro"/>
</dbReference>
<sequence>MSATDTKKEEESEYCVVSEAEDCFTDDELSRSTEAQNVKSCNELKRIGSDLEEGELLELEEGEILDDDSNSPDDFKFNPRLYKNEDISNECTTTTIHPERVQASPLSKYCCKDPESFTDKSDYKCYGRINSGDARRSRDFNSEFRSRNSGSEETWKRSGHGNHYENYRSSHVNNSGESSRSRWRTERSENVFRDRDDYRGDYGEPNRNHSRARSPLHRSVSGGRPLPYSRPSYDESTSYDRRDSWHRESSYKRSRRAYESGNGYYDSPSRRRRHTPSYFYGSDSSSSSIERPSAKLRRLSKERSTTSRSSIRSNHPESLSSYKSERSVSRSASPPYSERRKSFSRGSTSSDSSSLSKVDVRLTAKAVRAVLRRNDFQVHSNSSTGENSEYESEKSDESDVDEEEIEEVEEDEIDEEERKEKEEEEEEADDDDDDDDDDNDEEEEEEEDDDDDEDDGDDDSNEKRRQHSANAVSHEAPLTTLNDSKRREVLLQQLQIIEKAIKEKKRMKKRIFKRLYKYRDFKNLKLNYEQLKPLHDLWKKYILSLGSDECLLKADYHGAVLLVSHSKCQSQVGLFGIVVIETKHAFLLLTPKDRLLTIPKKGSIFTFVLKGHVYSLIGDHICYTAAGRVQKKFKLAHLTSMPDFIDDLLPHVN</sequence>
<dbReference type="InterPro" id="IPR016848">
    <property type="entry name" value="RNase_P/MRP_Rpp29-subunit"/>
</dbReference>
<accession>A0A0V1IGG5</accession>
<evidence type="ECO:0000313" key="10">
    <source>
        <dbReference type="Proteomes" id="UP000054826"/>
    </source>
</evidence>
<dbReference type="InterPro" id="IPR023534">
    <property type="entry name" value="Rof/RNase_P-like"/>
</dbReference>
<comment type="caution">
    <text evidence="7">The sequence shown here is derived from an EMBL/GenBank/DDBJ whole genome shotgun (WGS) entry which is preliminary data.</text>
</comment>
<dbReference type="EMBL" id="JYDS01000195">
    <property type="protein sequence ID" value="KRZ21719.1"/>
    <property type="molecule type" value="Genomic_DNA"/>
</dbReference>
<evidence type="ECO:0000313" key="8">
    <source>
        <dbReference type="EMBL" id="KRZ41619.1"/>
    </source>
</evidence>
<dbReference type="Proteomes" id="UP000054805">
    <property type="component" value="Unassembled WGS sequence"/>
</dbReference>
<dbReference type="Pfam" id="PF01868">
    <property type="entry name" value="RNase_P-MRP_p29"/>
    <property type="match status" value="1"/>
</dbReference>
<evidence type="ECO:0000256" key="1">
    <source>
        <dbReference type="ARBA" id="ARBA00002435"/>
    </source>
</evidence>
<gene>
    <name evidence="7" type="primary">POP4</name>
    <name evidence="7" type="ORF">T4B_9467</name>
    <name evidence="8" type="ORF">T4C_13350</name>
</gene>
<dbReference type="GO" id="GO:0006364">
    <property type="term" value="P:rRNA processing"/>
    <property type="evidence" value="ECO:0007669"/>
    <property type="project" value="TreeGrafter"/>
</dbReference>
<dbReference type="GO" id="GO:0000172">
    <property type="term" value="C:ribonuclease MRP complex"/>
    <property type="evidence" value="ECO:0007669"/>
    <property type="project" value="InterPro"/>
</dbReference>
<feature type="compositionally biased region" description="Low complexity" evidence="6">
    <location>
        <begin position="344"/>
        <end position="356"/>
    </location>
</feature>
<feature type="compositionally biased region" description="Acidic residues" evidence="6">
    <location>
        <begin position="422"/>
        <end position="460"/>
    </location>
</feature>
<dbReference type="PANTHER" id="PTHR13348">
    <property type="entry name" value="RIBONUCLEASE P SUBUNIT P29"/>
    <property type="match status" value="1"/>
</dbReference>
<feature type="compositionally biased region" description="Basic and acidic residues" evidence="6">
    <location>
        <begin position="114"/>
        <end position="125"/>
    </location>
</feature>
<dbReference type="InterPro" id="IPR002730">
    <property type="entry name" value="Rpp29/RNP1"/>
</dbReference>
<evidence type="ECO:0000256" key="4">
    <source>
        <dbReference type="ARBA" id="ARBA00016225"/>
    </source>
</evidence>
<feature type="region of interest" description="Disordered" evidence="6">
    <location>
        <begin position="114"/>
        <end position="481"/>
    </location>
</feature>
<evidence type="ECO:0000256" key="2">
    <source>
        <dbReference type="ARBA" id="ARBA00004123"/>
    </source>
</evidence>
<dbReference type="EMBL" id="JYDV01000019">
    <property type="protein sequence ID" value="KRZ41619.1"/>
    <property type="molecule type" value="Genomic_DNA"/>
</dbReference>
<feature type="compositionally biased region" description="Basic and acidic residues" evidence="6">
    <location>
        <begin position="179"/>
        <end position="207"/>
    </location>
</feature>
<dbReference type="SUPFAM" id="SSF101744">
    <property type="entry name" value="Rof/RNase P subunit-like"/>
    <property type="match status" value="1"/>
</dbReference>
<evidence type="ECO:0000313" key="9">
    <source>
        <dbReference type="Proteomes" id="UP000054805"/>
    </source>
</evidence>
<comment type="subunit">
    <text evidence="5">Component of nuclear RNase P and RNase MRP ribonucleoproteins. RNase P consists of a catalytic RNA moiety and 10 different protein chains; POP1, POP4, POP5, POP7, RPP14, RPP21, RPP25, RPP30, RPP38 and RPP40. Within the RNase P complex, POP1, POP7 and RPP25 form the 'finger' subcomplex, POP5, RPP14, RPP40 and homodimeric RPP30 form the 'palm' subcomplex, and RPP21, POP4 and RPP38 form the 'wrist' subcomplex. All subunits of the RNase P complex interact with the catalytic RNA. Several subunits of RNase P are also part of the RNase MRP complex. RNase MRP consists of a catalytic RNA moiety and about 8 protein subunits; POP1, POP7, RPP25, RPP30, RPP38, RPP40 and possibly also POP4 and POP5.</text>
</comment>
<dbReference type="AlphaFoldDB" id="A0A0V1IGG5"/>
<evidence type="ECO:0000256" key="5">
    <source>
        <dbReference type="ARBA" id="ARBA00046486"/>
    </source>
</evidence>
<protein>
    <recommendedName>
        <fullName evidence="4">Ribonuclease P protein subunit p29</fullName>
    </recommendedName>
</protein>
<reference evidence="9 10" key="1">
    <citation type="submission" date="2015-01" db="EMBL/GenBank/DDBJ databases">
        <title>Evolution of Trichinella species and genotypes.</title>
        <authorList>
            <person name="Korhonen P.K."/>
            <person name="Edoardo P."/>
            <person name="Giuseppe L.R."/>
            <person name="Gasser R.B."/>
        </authorList>
    </citation>
    <scope>NUCLEOTIDE SEQUENCE [LARGE SCALE GENOMIC DNA]</scope>
    <source>
        <strain evidence="8">ISS176</strain>
        <strain evidence="7">ISS588</strain>
    </source>
</reference>
<evidence type="ECO:0000313" key="7">
    <source>
        <dbReference type="EMBL" id="KRZ21719.1"/>
    </source>
</evidence>
<dbReference type="InterPro" id="IPR036980">
    <property type="entry name" value="RNase_P/MRP_Rpp29_sf"/>
</dbReference>
<dbReference type="Gene3D" id="2.30.30.210">
    <property type="entry name" value="Ribonuclease P/MRP, subunit p29"/>
    <property type="match status" value="1"/>
</dbReference>
<feature type="compositionally biased region" description="Basic and acidic residues" evidence="6">
    <location>
        <begin position="133"/>
        <end position="146"/>
    </location>
</feature>
<organism evidence="7 9">
    <name type="scientific">Trichinella pseudospiralis</name>
    <name type="common">Parasitic roundworm</name>
    <dbReference type="NCBI Taxonomy" id="6337"/>
    <lineage>
        <taxon>Eukaryota</taxon>
        <taxon>Metazoa</taxon>
        <taxon>Ecdysozoa</taxon>
        <taxon>Nematoda</taxon>
        <taxon>Enoplea</taxon>
        <taxon>Dorylaimia</taxon>
        <taxon>Trichinellida</taxon>
        <taxon>Trichinellidae</taxon>
        <taxon>Trichinella</taxon>
    </lineage>
</organism>
<comment type="function">
    <text evidence="1">Component of ribonuclease P, a ribonucleoprotein complex that generates mature tRNA molecules by cleaving their 5'-ends.</text>
</comment>
<dbReference type="PANTHER" id="PTHR13348:SF0">
    <property type="entry name" value="RIBONUCLEASE P PROTEIN SUBUNIT P29"/>
    <property type="match status" value="1"/>
</dbReference>